<protein>
    <submittedName>
        <fullName evidence="12">TonB-dependent receptor</fullName>
    </submittedName>
</protein>
<dbReference type="PANTHER" id="PTHR40980">
    <property type="entry name" value="PLUG DOMAIN-CONTAINING PROTEIN"/>
    <property type="match status" value="1"/>
</dbReference>
<keyword evidence="7 8" id="KW-0998">Cell outer membrane</keyword>
<dbReference type="InterPro" id="IPR010104">
    <property type="entry name" value="TonB_rcpt_bac"/>
</dbReference>
<evidence type="ECO:0000256" key="3">
    <source>
        <dbReference type="ARBA" id="ARBA00022452"/>
    </source>
</evidence>
<keyword evidence="5 9" id="KW-0798">TonB box</keyword>
<dbReference type="InterPro" id="IPR039426">
    <property type="entry name" value="TonB-dep_rcpt-like"/>
</dbReference>
<evidence type="ECO:0000313" key="13">
    <source>
        <dbReference type="Proteomes" id="UP001501169"/>
    </source>
</evidence>
<evidence type="ECO:0000256" key="7">
    <source>
        <dbReference type="ARBA" id="ARBA00023237"/>
    </source>
</evidence>
<gene>
    <name evidence="12" type="ORF">GCM10009098_33160</name>
</gene>
<dbReference type="Proteomes" id="UP001501169">
    <property type="component" value="Unassembled WGS sequence"/>
</dbReference>
<proteinExistence type="inferred from homology"/>
<dbReference type="Pfam" id="PF07715">
    <property type="entry name" value="Plug"/>
    <property type="match status" value="1"/>
</dbReference>
<evidence type="ECO:0000259" key="10">
    <source>
        <dbReference type="Pfam" id="PF00593"/>
    </source>
</evidence>
<dbReference type="InterPro" id="IPR036942">
    <property type="entry name" value="Beta-barrel_TonB_sf"/>
</dbReference>
<sequence>MKYLNQHHQSLPVQPKALSRVIHQLLLGSLVCLPLHSVAQTAEEQNVEVISVTGSYSKSLEKAVDLKQSNIGFSDSIVATDIADFPEQNLAEALQRMPGVTIERNKGLGDKVNVRSLPTEFTHVSINDLATASGSGGRDVEFDIFASEIIQSVTVQKSPTAADEEGGIAGSVQISTARPFDFPGRKLIVSAEGAHNSISEEVDPKFSFLASDTFGDWGALVSFAKAQRTNRTDSNSGINFRPSGRFLEQRGSDSKLARADQAVAVLERDTGIVINDRFDTDVTNRIVFLDKAGDRVYLNDQDKWGATLSLQYKPDNNFSLTFDGMLGGYDNTEDEYDAAAYSASSISTFEQIHSYDNTTLAADGITVLTDVSYAATQHEFLSKERINNTDYSQFSLTMDWMINGFDIRALAGYSGAEKTTDYANLKHVAYAPSRTRYTANGGETIKSDNPASIDMYDAADSYLFEAYETELEEVSDDKYALQLDVKKALQLEFMPALTSVQFGARYTDKSKERNFGSAKIQGPAAGDSSWVNSRKLSDSELQWVTDIVPGGAYKAKDLNWMQVSNAYARDTFRYDGFAVPFNVADYYRVDEEVLALYAMANFDFTLAGKPVVLNAGVRAVDTSVLSFGYHQIQNEDGSNGYTPAPISKEGSYNDILPSLNMTVELLDGVLWRTAASETLMRPALTDIAYKRSVSWNEFRFKDGNPDLKPTMAKQWETGLEWYLENGGILAASYFWKDIEGVVREALTGVVKDVEKRNANGTLDGYYDFDVYQPVNADGSYKVTGLELIAQFPLTILHDALDGFGVNANYTKLDNTLTGASSLGIDTPPEGLADSTYNLTFYYENDSFDARLSYNYKDKYVERIERSMYPVYRDAYGQLDIAIGYQLTDNVKLSLKGINMTDEETTGYTMDPAFPTMNEYSGRRISLGLRADF</sequence>
<evidence type="ECO:0000256" key="4">
    <source>
        <dbReference type="ARBA" id="ARBA00022692"/>
    </source>
</evidence>
<comment type="caution">
    <text evidence="12">The sequence shown here is derived from an EMBL/GenBank/DDBJ whole genome shotgun (WGS) entry which is preliminary data.</text>
</comment>
<keyword evidence="3 8" id="KW-1134">Transmembrane beta strand</keyword>
<evidence type="ECO:0000259" key="11">
    <source>
        <dbReference type="Pfam" id="PF07715"/>
    </source>
</evidence>
<dbReference type="InterPro" id="IPR037066">
    <property type="entry name" value="Plug_dom_sf"/>
</dbReference>
<evidence type="ECO:0000256" key="5">
    <source>
        <dbReference type="ARBA" id="ARBA00023077"/>
    </source>
</evidence>
<evidence type="ECO:0000256" key="9">
    <source>
        <dbReference type="RuleBase" id="RU003357"/>
    </source>
</evidence>
<reference evidence="13" key="1">
    <citation type="journal article" date="2019" name="Int. J. Syst. Evol. Microbiol.">
        <title>The Global Catalogue of Microorganisms (GCM) 10K type strain sequencing project: providing services to taxonomists for standard genome sequencing and annotation.</title>
        <authorList>
            <consortium name="The Broad Institute Genomics Platform"/>
            <consortium name="The Broad Institute Genome Sequencing Center for Infectious Disease"/>
            <person name="Wu L."/>
            <person name="Ma J."/>
        </authorList>
    </citation>
    <scope>NUCLEOTIDE SEQUENCE [LARGE SCALE GENOMIC DNA]</scope>
    <source>
        <strain evidence="13">JCM 14331</strain>
    </source>
</reference>
<feature type="domain" description="TonB-dependent receptor plug" evidence="11">
    <location>
        <begin position="75"/>
        <end position="170"/>
    </location>
</feature>
<feature type="domain" description="TonB-dependent receptor-like beta-barrel" evidence="10">
    <location>
        <begin position="437"/>
        <end position="898"/>
    </location>
</feature>
<keyword evidence="13" id="KW-1185">Reference proteome</keyword>
<dbReference type="Pfam" id="PF00593">
    <property type="entry name" value="TonB_dep_Rec_b-barrel"/>
    <property type="match status" value="1"/>
</dbReference>
<dbReference type="Gene3D" id="2.40.170.20">
    <property type="entry name" value="TonB-dependent receptor, beta-barrel domain"/>
    <property type="match status" value="1"/>
</dbReference>
<dbReference type="PANTHER" id="PTHR40980:SF3">
    <property type="entry name" value="TONB-DEPENDENT RECEPTOR-LIKE BETA-BARREL DOMAIN-CONTAINING PROTEIN"/>
    <property type="match status" value="1"/>
</dbReference>
<keyword evidence="2 8" id="KW-0813">Transport</keyword>
<dbReference type="CDD" id="cd01347">
    <property type="entry name" value="ligand_gated_channel"/>
    <property type="match status" value="1"/>
</dbReference>
<evidence type="ECO:0000313" key="12">
    <source>
        <dbReference type="EMBL" id="GAA0562386.1"/>
    </source>
</evidence>
<name>A0ABP3P8E0_9GAMM</name>
<dbReference type="PROSITE" id="PS52016">
    <property type="entry name" value="TONB_DEPENDENT_REC_3"/>
    <property type="match status" value="1"/>
</dbReference>
<dbReference type="RefSeq" id="WP_226767807.1">
    <property type="nucleotide sequence ID" value="NZ_BAAAEO010000005.1"/>
</dbReference>
<dbReference type="NCBIfam" id="TIGR01782">
    <property type="entry name" value="TonB-Xanth-Caul"/>
    <property type="match status" value="1"/>
</dbReference>
<dbReference type="Gene3D" id="2.170.130.10">
    <property type="entry name" value="TonB-dependent receptor, plug domain"/>
    <property type="match status" value="1"/>
</dbReference>
<evidence type="ECO:0000256" key="2">
    <source>
        <dbReference type="ARBA" id="ARBA00022448"/>
    </source>
</evidence>
<accession>A0ABP3P8E0</accession>
<organism evidence="12 13">
    <name type="scientific">Rheinheimera aquimaris</name>
    <dbReference type="NCBI Taxonomy" id="412437"/>
    <lineage>
        <taxon>Bacteria</taxon>
        <taxon>Pseudomonadati</taxon>
        <taxon>Pseudomonadota</taxon>
        <taxon>Gammaproteobacteria</taxon>
        <taxon>Chromatiales</taxon>
        <taxon>Chromatiaceae</taxon>
        <taxon>Rheinheimera</taxon>
    </lineage>
</organism>
<keyword evidence="4 8" id="KW-0812">Transmembrane</keyword>
<dbReference type="SUPFAM" id="SSF56935">
    <property type="entry name" value="Porins"/>
    <property type="match status" value="1"/>
</dbReference>
<dbReference type="InterPro" id="IPR000531">
    <property type="entry name" value="Beta-barrel_TonB"/>
</dbReference>
<keyword evidence="12" id="KW-0675">Receptor</keyword>
<dbReference type="EMBL" id="BAAAEO010000005">
    <property type="protein sequence ID" value="GAA0562386.1"/>
    <property type="molecule type" value="Genomic_DNA"/>
</dbReference>
<dbReference type="InterPro" id="IPR012910">
    <property type="entry name" value="Plug_dom"/>
</dbReference>
<comment type="similarity">
    <text evidence="8 9">Belongs to the TonB-dependent receptor family.</text>
</comment>
<evidence type="ECO:0000256" key="8">
    <source>
        <dbReference type="PROSITE-ProRule" id="PRU01360"/>
    </source>
</evidence>
<evidence type="ECO:0000256" key="6">
    <source>
        <dbReference type="ARBA" id="ARBA00023136"/>
    </source>
</evidence>
<comment type="subcellular location">
    <subcellularLocation>
        <location evidence="1 8">Cell outer membrane</location>
        <topology evidence="1 8">Multi-pass membrane protein</topology>
    </subcellularLocation>
</comment>
<evidence type="ECO:0000256" key="1">
    <source>
        <dbReference type="ARBA" id="ARBA00004571"/>
    </source>
</evidence>
<keyword evidence="6 8" id="KW-0472">Membrane</keyword>